<gene>
    <name evidence="1" type="ORF">LAh9_139</name>
</gene>
<evidence type="ECO:0000313" key="1">
    <source>
        <dbReference type="EMBL" id="QDH46895.1"/>
    </source>
</evidence>
<name>A0A514A0X6_9CAUD</name>
<proteinExistence type="predicted"/>
<accession>A0A514A0X6</accession>
<keyword evidence="2" id="KW-1185">Reference proteome</keyword>
<evidence type="ECO:0000313" key="2">
    <source>
        <dbReference type="Proteomes" id="UP000320778"/>
    </source>
</evidence>
<protein>
    <submittedName>
        <fullName evidence="1">Uncharacterized protein</fullName>
    </submittedName>
</protein>
<dbReference type="EMBL" id="MK838115">
    <property type="protein sequence ID" value="QDH46895.1"/>
    <property type="molecule type" value="Genomic_DNA"/>
</dbReference>
<dbReference type="Proteomes" id="UP000320778">
    <property type="component" value="Segment"/>
</dbReference>
<reference evidence="1 2" key="1">
    <citation type="submission" date="2019-04" db="EMBL/GenBank/DDBJ databases">
        <title>Novel bacteriophages capable of disrupting biofilms from clinical strains of Aeromonas hydrophila with intrinsic antibiotic resistance.</title>
        <authorList>
            <person name="Kabwe M."/>
            <person name="Brown T.L."/>
            <person name="Speirs L."/>
            <person name="Ku H."/>
            <person name="Leach M."/>
            <person name="Chan H.T."/>
            <person name="Petrovski S."/>
            <person name="Lock P."/>
            <person name="Tucci J."/>
        </authorList>
    </citation>
    <scope>NUCLEOTIDE SEQUENCE [LARGE SCALE GENOMIC DNA]</scope>
</reference>
<organism evidence="1 2">
    <name type="scientific">Aeromonas phage LAh_9</name>
    <dbReference type="NCBI Taxonomy" id="2591033"/>
    <lineage>
        <taxon>Viruses</taxon>
        <taxon>Duplodnaviria</taxon>
        <taxon>Heunggongvirae</taxon>
        <taxon>Uroviricota</taxon>
        <taxon>Caudoviricetes</taxon>
        <taxon>Grimontviridae</taxon>
        <taxon>Lahexavirus</taxon>
        <taxon>Lahexavirus LAh9</taxon>
    </lineage>
</organism>
<sequence>MANFFKGLEGILKHPINEAKWMWDETKNVGKPLLKGDIGESWDQFTGSFGRHQDMMSDTITTPLGGHNKLTENSDAVAGAIIGGILAAPAMAAGGGSAAGGGAGGAGGGFAGFSGAPATATGGWGGGAQLSLGSSAYAPSTAFGQSAVAAAPSVSAPGAFGATAYTPTTAFGQAAASGGGQLGGGATTAAKTFDWGKFAQMAQNLQTPEKQQQPVSMGAPQGGRWSGFDSKLYRNPLLEKEYMRVYTEPTYKGVK</sequence>